<reference evidence="1 2" key="1">
    <citation type="submission" date="2015-06" db="EMBL/GenBank/DDBJ databases">
        <title>R. anatipestifer strain HXb2 is the most virulent strain so far, and the genome sequence would help us uncover the pathogenesis.</title>
        <authorList>
            <person name="Hu Q."/>
            <person name="Qi J."/>
            <person name="Bo H."/>
            <person name="Liu G."/>
            <person name="Tao M."/>
            <person name="Ding Y."/>
            <person name="Xue Y."/>
        </authorList>
    </citation>
    <scope>NUCLEOTIDE SEQUENCE [LARGE SCALE GENOMIC DNA]</scope>
    <source>
        <strain evidence="1 2">HXb2</strain>
    </source>
</reference>
<accession>A0A1S7DQK2</accession>
<name>A0A1S7DQK2_RIEAN</name>
<sequence length="97" mass="11490">MPDTDNPIIRRFFVAIEHYILIEDLRGFSTFCKLYDLPRTNLLRLKKEPHRQFHPEWLTLLVKLGYSAHWLLTGEGEMKPKVPATKKTKRIVEKENA</sequence>
<evidence type="ECO:0000313" key="1">
    <source>
        <dbReference type="EMBL" id="AQY21387.1"/>
    </source>
</evidence>
<dbReference type="AlphaFoldDB" id="A0A1S7DQK2"/>
<proteinExistence type="predicted"/>
<protein>
    <submittedName>
        <fullName evidence="1">Uncharacterized protein</fullName>
    </submittedName>
</protein>
<dbReference type="EMBL" id="CP011859">
    <property type="protein sequence ID" value="AQY21387.1"/>
    <property type="molecule type" value="Genomic_DNA"/>
</dbReference>
<gene>
    <name evidence="1" type="ORF">AB406_0429</name>
</gene>
<evidence type="ECO:0000313" key="2">
    <source>
        <dbReference type="Proteomes" id="UP000189883"/>
    </source>
</evidence>
<dbReference type="RefSeq" id="WP_079206642.1">
    <property type="nucleotide sequence ID" value="NZ_CP011859.1"/>
</dbReference>
<organism evidence="1 2">
    <name type="scientific">Riemerella anatipestifer</name>
    <name type="common">Moraxella anatipestifer</name>
    <dbReference type="NCBI Taxonomy" id="34085"/>
    <lineage>
        <taxon>Bacteria</taxon>
        <taxon>Pseudomonadati</taxon>
        <taxon>Bacteroidota</taxon>
        <taxon>Flavobacteriia</taxon>
        <taxon>Flavobacteriales</taxon>
        <taxon>Weeksellaceae</taxon>
        <taxon>Riemerella</taxon>
    </lineage>
</organism>
<dbReference type="Proteomes" id="UP000189883">
    <property type="component" value="Chromosome"/>
</dbReference>